<evidence type="ECO:0000313" key="2">
    <source>
        <dbReference type="Proteomes" id="UP000030111"/>
    </source>
</evidence>
<dbReference type="AlphaFoldDB" id="A0A0A2MSP0"/>
<keyword evidence="2" id="KW-1185">Reference proteome</keyword>
<sequence length="64" mass="7308">MEIDKLSLADLKAAYDFVLIDLKDLETASRSKNINPEDIPAYKEVKAVEHGLYHQLLNITRSLH</sequence>
<evidence type="ECO:0000313" key="1">
    <source>
        <dbReference type="EMBL" id="KGO91240.1"/>
    </source>
</evidence>
<protein>
    <submittedName>
        <fullName evidence="1">Uncharacterized protein</fullName>
    </submittedName>
</protein>
<dbReference type="EMBL" id="JRLY01000022">
    <property type="protein sequence ID" value="KGO91240.1"/>
    <property type="molecule type" value="Genomic_DNA"/>
</dbReference>
<name>A0A0A2MSP0_9FLAO</name>
<dbReference type="STRING" id="1121898.GCA_000422725_03070"/>
<reference evidence="1 2" key="1">
    <citation type="submission" date="2013-09" db="EMBL/GenBank/DDBJ databases">
        <authorList>
            <person name="Zeng Z."/>
            <person name="Chen C."/>
        </authorList>
    </citation>
    <scope>NUCLEOTIDE SEQUENCE [LARGE SCALE GENOMIC DNA]</scope>
    <source>
        <strain evidence="1 2">WB 4.1-42</strain>
    </source>
</reference>
<gene>
    <name evidence="1" type="ORF">Q766_18970</name>
</gene>
<proteinExistence type="predicted"/>
<dbReference type="Proteomes" id="UP000030111">
    <property type="component" value="Unassembled WGS sequence"/>
</dbReference>
<accession>A0A0A2MSP0</accession>
<dbReference type="OrthoDB" id="1453680at2"/>
<dbReference type="RefSeq" id="WP_026993181.1">
    <property type="nucleotide sequence ID" value="NZ_JRLY01000022.1"/>
</dbReference>
<comment type="caution">
    <text evidence="1">The sequence shown here is derived from an EMBL/GenBank/DDBJ whole genome shotgun (WGS) entry which is preliminary data.</text>
</comment>
<organism evidence="1 2">
    <name type="scientific">Flavobacterium subsaxonicum WB 4.1-42 = DSM 21790</name>
    <dbReference type="NCBI Taxonomy" id="1121898"/>
    <lineage>
        <taxon>Bacteria</taxon>
        <taxon>Pseudomonadati</taxon>
        <taxon>Bacteroidota</taxon>
        <taxon>Flavobacteriia</taxon>
        <taxon>Flavobacteriales</taxon>
        <taxon>Flavobacteriaceae</taxon>
        <taxon>Flavobacterium</taxon>
    </lineage>
</organism>